<dbReference type="AlphaFoldDB" id="A0A5C7FE96"/>
<gene>
    <name evidence="1" type="ORF">FUA23_21470</name>
</gene>
<dbReference type="Proteomes" id="UP000321907">
    <property type="component" value="Unassembled WGS sequence"/>
</dbReference>
<evidence type="ECO:0000313" key="2">
    <source>
        <dbReference type="Proteomes" id="UP000321907"/>
    </source>
</evidence>
<dbReference type="OrthoDB" id="1492588at2"/>
<reference evidence="1 2" key="1">
    <citation type="submission" date="2019-08" db="EMBL/GenBank/DDBJ databases">
        <title>Lewinella sp. strain SSH13 Genome sequencing and assembly.</title>
        <authorList>
            <person name="Kim I."/>
        </authorList>
    </citation>
    <scope>NUCLEOTIDE SEQUENCE [LARGE SCALE GENOMIC DNA]</scope>
    <source>
        <strain evidence="1 2">SSH13</strain>
    </source>
</reference>
<dbReference type="RefSeq" id="WP_147932838.1">
    <property type="nucleotide sequence ID" value="NZ_VOXD01000057.1"/>
</dbReference>
<name>A0A5C7FE96_9BACT</name>
<dbReference type="EMBL" id="VOXD01000057">
    <property type="protein sequence ID" value="TXF83694.1"/>
    <property type="molecule type" value="Genomic_DNA"/>
</dbReference>
<sequence length="173" mass="19113">MPALPQPLATILENPEVHIGGTDATIDLNLGRAFLNEILAARPPDTPVEELLLDPEAGNLVNLHLQVQAPVVGNVRRKITLRPGPAVSFPDQPWLQFDITDGFKLFDKPIIKLMQRQIADKLPRGVELTSDHLRLHVPALLTSAGHQKLVPLIKELRLTSQPNQLVVRLRISA</sequence>
<protein>
    <recommendedName>
        <fullName evidence="3">DUF4403 family protein</fullName>
    </recommendedName>
</protein>
<evidence type="ECO:0008006" key="3">
    <source>
        <dbReference type="Google" id="ProtNLM"/>
    </source>
</evidence>
<keyword evidence="2" id="KW-1185">Reference proteome</keyword>
<organism evidence="1 2">
    <name type="scientific">Neolewinella aurantiaca</name>
    <dbReference type="NCBI Taxonomy" id="2602767"/>
    <lineage>
        <taxon>Bacteria</taxon>
        <taxon>Pseudomonadati</taxon>
        <taxon>Bacteroidota</taxon>
        <taxon>Saprospiria</taxon>
        <taxon>Saprospirales</taxon>
        <taxon>Lewinellaceae</taxon>
        <taxon>Neolewinella</taxon>
    </lineage>
</organism>
<evidence type="ECO:0000313" key="1">
    <source>
        <dbReference type="EMBL" id="TXF83694.1"/>
    </source>
</evidence>
<proteinExistence type="predicted"/>
<accession>A0A5C7FE96</accession>
<comment type="caution">
    <text evidence="1">The sequence shown here is derived from an EMBL/GenBank/DDBJ whole genome shotgun (WGS) entry which is preliminary data.</text>
</comment>